<dbReference type="Proteomes" id="UP001066276">
    <property type="component" value="Chromosome 2_1"/>
</dbReference>
<keyword evidence="2" id="KW-1185">Reference proteome</keyword>
<protein>
    <submittedName>
        <fullName evidence="1">Uncharacterized protein</fullName>
    </submittedName>
</protein>
<organism evidence="1 2">
    <name type="scientific">Pleurodeles waltl</name>
    <name type="common">Iberian ribbed newt</name>
    <dbReference type="NCBI Taxonomy" id="8319"/>
    <lineage>
        <taxon>Eukaryota</taxon>
        <taxon>Metazoa</taxon>
        <taxon>Chordata</taxon>
        <taxon>Craniata</taxon>
        <taxon>Vertebrata</taxon>
        <taxon>Euteleostomi</taxon>
        <taxon>Amphibia</taxon>
        <taxon>Batrachia</taxon>
        <taxon>Caudata</taxon>
        <taxon>Salamandroidea</taxon>
        <taxon>Salamandridae</taxon>
        <taxon>Pleurodelinae</taxon>
        <taxon>Pleurodeles</taxon>
    </lineage>
</organism>
<sequence length="196" mass="21106">MRLSRDALVDSSCRGNGSPFPAHLALLSCYKGTRPLRDALVDSSCQVERTSLPVSPCSSQLLQRDAALAGHGTRLGMCPGEDRAKTGPSSPVIARSRPSLISLQKTQPTSKSCILLYTGLLSIITESMGKRKAVDLLMPLNDTKKQKKHPRKLANKAIGCGPKSLDEMDLLFEEVEAILNSEMDINGALPPKKALP</sequence>
<dbReference type="PROSITE" id="PS51257">
    <property type="entry name" value="PROKAR_LIPOPROTEIN"/>
    <property type="match status" value="1"/>
</dbReference>
<reference evidence="1" key="1">
    <citation type="journal article" date="2022" name="bioRxiv">
        <title>Sequencing and chromosome-scale assembly of the giantPleurodeles waltlgenome.</title>
        <authorList>
            <person name="Brown T."/>
            <person name="Elewa A."/>
            <person name="Iarovenko S."/>
            <person name="Subramanian E."/>
            <person name="Araus A.J."/>
            <person name="Petzold A."/>
            <person name="Susuki M."/>
            <person name="Suzuki K.-i.T."/>
            <person name="Hayashi T."/>
            <person name="Toyoda A."/>
            <person name="Oliveira C."/>
            <person name="Osipova E."/>
            <person name="Leigh N.D."/>
            <person name="Simon A."/>
            <person name="Yun M.H."/>
        </authorList>
    </citation>
    <scope>NUCLEOTIDE SEQUENCE</scope>
    <source>
        <strain evidence="1">20211129_DDA</strain>
        <tissue evidence="1">Liver</tissue>
    </source>
</reference>
<dbReference type="AlphaFoldDB" id="A0AAV7VQS2"/>
<evidence type="ECO:0000313" key="2">
    <source>
        <dbReference type="Proteomes" id="UP001066276"/>
    </source>
</evidence>
<name>A0AAV7VQS2_PLEWA</name>
<gene>
    <name evidence="1" type="ORF">NDU88_006455</name>
</gene>
<comment type="caution">
    <text evidence="1">The sequence shown here is derived from an EMBL/GenBank/DDBJ whole genome shotgun (WGS) entry which is preliminary data.</text>
</comment>
<proteinExistence type="predicted"/>
<accession>A0AAV7VQS2</accession>
<dbReference type="EMBL" id="JANPWB010000003">
    <property type="protein sequence ID" value="KAJ1202658.1"/>
    <property type="molecule type" value="Genomic_DNA"/>
</dbReference>
<evidence type="ECO:0000313" key="1">
    <source>
        <dbReference type="EMBL" id="KAJ1202658.1"/>
    </source>
</evidence>